<evidence type="ECO:0000256" key="2">
    <source>
        <dbReference type="ARBA" id="ARBA00022448"/>
    </source>
</evidence>
<evidence type="ECO:0000313" key="11">
    <source>
        <dbReference type="EMBL" id="ADH86160.1"/>
    </source>
</evidence>
<comment type="similarity">
    <text evidence="9">Belongs to the SecE/SEC61-gamma family.</text>
</comment>
<dbReference type="GO" id="GO:0008320">
    <property type="term" value="F:protein transmembrane transporter activity"/>
    <property type="evidence" value="ECO:0007669"/>
    <property type="project" value="UniProtKB-UniRule"/>
</dbReference>
<organism evidence="11 12">
    <name type="scientific">Desulfurivibrio alkaliphilus (strain DSM 19089 / UNIQEM U267 / AHT2)</name>
    <dbReference type="NCBI Taxonomy" id="589865"/>
    <lineage>
        <taxon>Bacteria</taxon>
        <taxon>Pseudomonadati</taxon>
        <taxon>Thermodesulfobacteriota</taxon>
        <taxon>Desulfobulbia</taxon>
        <taxon>Desulfobulbales</taxon>
        <taxon>Desulfobulbaceae</taxon>
        <taxon>Desulfurivibrio</taxon>
    </lineage>
</organism>
<dbReference type="KEGG" id="dak:DaAHT2_1465"/>
<dbReference type="EMBL" id="CP001940">
    <property type="protein sequence ID" value="ADH86160.1"/>
    <property type="molecule type" value="Genomic_DNA"/>
</dbReference>
<keyword evidence="9" id="KW-0997">Cell inner membrane</keyword>
<feature type="transmembrane region" description="Helical" evidence="9">
    <location>
        <begin position="50"/>
        <end position="74"/>
    </location>
</feature>
<evidence type="ECO:0000256" key="4">
    <source>
        <dbReference type="ARBA" id="ARBA00022692"/>
    </source>
</evidence>
<dbReference type="eggNOG" id="COG0690">
    <property type="taxonomic scope" value="Bacteria"/>
</dbReference>
<keyword evidence="6 9" id="KW-1133">Transmembrane helix</keyword>
<comment type="subcellular location">
    <subcellularLocation>
        <location evidence="9">Cell inner membrane</location>
        <topology evidence="9">Single-pass membrane protein</topology>
    </subcellularLocation>
    <subcellularLocation>
        <location evidence="1">Membrane</location>
    </subcellularLocation>
</comment>
<comment type="subunit">
    <text evidence="9">Component of the Sec protein translocase complex. Heterotrimer consisting of SecY, SecE and SecG subunits. The heterotrimers can form oligomers, although 1 heterotrimer is thought to be able to translocate proteins. Interacts with the ribosome. Interacts with SecDF, and other proteins may be involved. Interacts with SecA.</text>
</comment>
<keyword evidence="12" id="KW-1185">Reference proteome</keyword>
<name>D6Z3N5_DESAT</name>
<dbReference type="InParanoid" id="D6Z3N5"/>
<feature type="region of interest" description="Disordered" evidence="10">
    <location>
        <begin position="1"/>
        <end position="23"/>
    </location>
</feature>
<dbReference type="InterPro" id="IPR005807">
    <property type="entry name" value="SecE_bac"/>
</dbReference>
<dbReference type="HAMAP" id="MF_00422">
    <property type="entry name" value="SecE"/>
    <property type="match status" value="1"/>
</dbReference>
<dbReference type="GO" id="GO:0005886">
    <property type="term" value="C:plasma membrane"/>
    <property type="evidence" value="ECO:0007669"/>
    <property type="project" value="UniProtKB-SubCell"/>
</dbReference>
<dbReference type="Gene3D" id="1.20.5.1030">
    <property type="entry name" value="Preprotein translocase secy subunit"/>
    <property type="match status" value="1"/>
</dbReference>
<dbReference type="NCBIfam" id="TIGR00964">
    <property type="entry name" value="secE_bact"/>
    <property type="match status" value="1"/>
</dbReference>
<sequence length="83" mass="9076">MAAKAEESKSRQPEVHKPGAGSRLTQIRQFMSEVRQEFGKVVWPAKKQTIMSTTVVIALVIVVAIYLGSIDLVLGKLVGAILR</sequence>
<gene>
    <name evidence="9" type="primary">secE</name>
    <name evidence="11" type="ordered locus">DaAHT2_1465</name>
</gene>
<evidence type="ECO:0000313" key="12">
    <source>
        <dbReference type="Proteomes" id="UP000001508"/>
    </source>
</evidence>
<protein>
    <recommendedName>
        <fullName evidence="9">Protein translocase subunit SecE</fullName>
    </recommendedName>
</protein>
<dbReference type="Proteomes" id="UP000001508">
    <property type="component" value="Chromosome"/>
</dbReference>
<keyword evidence="3 9" id="KW-1003">Cell membrane</keyword>
<dbReference type="PROSITE" id="PS01067">
    <property type="entry name" value="SECE_SEC61G"/>
    <property type="match status" value="1"/>
</dbReference>
<proteinExistence type="inferred from homology"/>
<evidence type="ECO:0000256" key="3">
    <source>
        <dbReference type="ARBA" id="ARBA00022475"/>
    </source>
</evidence>
<dbReference type="Pfam" id="PF00584">
    <property type="entry name" value="SecE"/>
    <property type="match status" value="1"/>
</dbReference>
<dbReference type="RefSeq" id="WP_013163688.1">
    <property type="nucleotide sequence ID" value="NC_014216.1"/>
</dbReference>
<dbReference type="AlphaFoldDB" id="D6Z3N5"/>
<keyword evidence="8 9" id="KW-0472">Membrane</keyword>
<dbReference type="GO" id="GO:0043952">
    <property type="term" value="P:protein transport by the Sec complex"/>
    <property type="evidence" value="ECO:0007669"/>
    <property type="project" value="UniProtKB-UniRule"/>
</dbReference>
<dbReference type="GO" id="GO:0065002">
    <property type="term" value="P:intracellular protein transmembrane transport"/>
    <property type="evidence" value="ECO:0007669"/>
    <property type="project" value="UniProtKB-UniRule"/>
</dbReference>
<evidence type="ECO:0000256" key="6">
    <source>
        <dbReference type="ARBA" id="ARBA00022989"/>
    </source>
</evidence>
<dbReference type="HOGENOM" id="CLU_113663_7_1_7"/>
<dbReference type="InterPro" id="IPR001901">
    <property type="entry name" value="Translocase_SecE/Sec61-g"/>
</dbReference>
<evidence type="ECO:0000256" key="8">
    <source>
        <dbReference type="ARBA" id="ARBA00023136"/>
    </source>
</evidence>
<keyword evidence="2 9" id="KW-0813">Transport</keyword>
<keyword evidence="5 9" id="KW-0653">Protein transport</keyword>
<dbReference type="OrthoDB" id="9812738at2"/>
<dbReference type="PANTHER" id="PTHR33910:SF1">
    <property type="entry name" value="PROTEIN TRANSLOCASE SUBUNIT SECE"/>
    <property type="match status" value="1"/>
</dbReference>
<evidence type="ECO:0000256" key="1">
    <source>
        <dbReference type="ARBA" id="ARBA00004370"/>
    </source>
</evidence>
<keyword evidence="4 9" id="KW-0812">Transmembrane</keyword>
<keyword evidence="7 9" id="KW-0811">Translocation</keyword>
<dbReference type="GO" id="GO:0006605">
    <property type="term" value="P:protein targeting"/>
    <property type="evidence" value="ECO:0007669"/>
    <property type="project" value="UniProtKB-UniRule"/>
</dbReference>
<accession>D6Z3N5</accession>
<evidence type="ECO:0000256" key="9">
    <source>
        <dbReference type="HAMAP-Rule" id="MF_00422"/>
    </source>
</evidence>
<evidence type="ECO:0000256" key="5">
    <source>
        <dbReference type="ARBA" id="ARBA00022927"/>
    </source>
</evidence>
<comment type="function">
    <text evidence="9">Essential subunit of the Sec protein translocation channel SecYEG. Clamps together the 2 halves of SecY. May contact the channel plug during translocation.</text>
</comment>
<dbReference type="InterPro" id="IPR038379">
    <property type="entry name" value="SecE_sf"/>
</dbReference>
<evidence type="ECO:0000256" key="10">
    <source>
        <dbReference type="SAM" id="MobiDB-lite"/>
    </source>
</evidence>
<reference evidence="12" key="1">
    <citation type="submission" date="2010-02" db="EMBL/GenBank/DDBJ databases">
        <title>Complete sequence of Desulfurivibrio alkaliphilus AHT2.</title>
        <authorList>
            <consortium name="US DOE Joint Genome Institute"/>
            <person name="Pitluck S."/>
            <person name="Chertkov O."/>
            <person name="Detter J.C."/>
            <person name="Han C."/>
            <person name="Tapia R."/>
            <person name="Larimer F."/>
            <person name="Land M."/>
            <person name="Hauser L."/>
            <person name="Kyrpides N."/>
            <person name="Mikhailova N."/>
            <person name="Sorokin D.Y."/>
            <person name="Muyzer G."/>
            <person name="Woyke T."/>
        </authorList>
    </citation>
    <scope>NUCLEOTIDE SEQUENCE [LARGE SCALE GENOMIC DNA]</scope>
    <source>
        <strain evidence="12">DSM 19089 / UNIQEM U267 / AHT2</strain>
    </source>
</reference>
<dbReference type="GO" id="GO:0009306">
    <property type="term" value="P:protein secretion"/>
    <property type="evidence" value="ECO:0007669"/>
    <property type="project" value="UniProtKB-UniRule"/>
</dbReference>
<feature type="compositionally biased region" description="Basic and acidic residues" evidence="10">
    <location>
        <begin position="1"/>
        <end position="17"/>
    </location>
</feature>
<dbReference type="PANTHER" id="PTHR33910">
    <property type="entry name" value="PROTEIN TRANSLOCASE SUBUNIT SECE"/>
    <property type="match status" value="1"/>
</dbReference>
<evidence type="ECO:0000256" key="7">
    <source>
        <dbReference type="ARBA" id="ARBA00023010"/>
    </source>
</evidence>
<dbReference type="STRING" id="589865.DaAHT2_1465"/>